<evidence type="ECO:0000313" key="1">
    <source>
        <dbReference type="EMBL" id="KZT12741.1"/>
    </source>
</evidence>
<dbReference type="GeneID" id="63822413"/>
<dbReference type="AlphaFoldDB" id="A0A165I8T8"/>
<accession>A0A165I8T8</accession>
<reference evidence="1 2" key="1">
    <citation type="journal article" date="2016" name="Mol. Biol. Evol.">
        <title>Comparative Genomics of Early-Diverging Mushroom-Forming Fungi Provides Insights into the Origins of Lignocellulose Decay Capabilities.</title>
        <authorList>
            <person name="Nagy L.G."/>
            <person name="Riley R."/>
            <person name="Tritt A."/>
            <person name="Adam C."/>
            <person name="Daum C."/>
            <person name="Floudas D."/>
            <person name="Sun H."/>
            <person name="Yadav J.S."/>
            <person name="Pangilinan J."/>
            <person name="Larsson K.H."/>
            <person name="Matsuura K."/>
            <person name="Barry K."/>
            <person name="Labutti K."/>
            <person name="Kuo R."/>
            <person name="Ohm R.A."/>
            <person name="Bhattacharya S.S."/>
            <person name="Shirouzu T."/>
            <person name="Yoshinaga Y."/>
            <person name="Martin F.M."/>
            <person name="Grigoriev I.V."/>
            <person name="Hibbett D.S."/>
        </authorList>
    </citation>
    <scope>NUCLEOTIDE SEQUENCE [LARGE SCALE GENOMIC DNA]</scope>
    <source>
        <strain evidence="1 2">93-53</strain>
    </source>
</reference>
<organism evidence="1 2">
    <name type="scientific">Laetiporus sulphureus 93-53</name>
    <dbReference type="NCBI Taxonomy" id="1314785"/>
    <lineage>
        <taxon>Eukaryota</taxon>
        <taxon>Fungi</taxon>
        <taxon>Dikarya</taxon>
        <taxon>Basidiomycota</taxon>
        <taxon>Agaricomycotina</taxon>
        <taxon>Agaricomycetes</taxon>
        <taxon>Polyporales</taxon>
        <taxon>Laetiporus</taxon>
    </lineage>
</organism>
<gene>
    <name evidence="1" type="ORF">LAESUDRAFT_668644</name>
</gene>
<dbReference type="RefSeq" id="XP_040770251.1">
    <property type="nucleotide sequence ID" value="XM_040905383.1"/>
</dbReference>
<protein>
    <submittedName>
        <fullName evidence="1">Uncharacterized protein</fullName>
    </submittedName>
</protein>
<dbReference type="Proteomes" id="UP000076871">
    <property type="component" value="Unassembled WGS sequence"/>
</dbReference>
<name>A0A165I8T8_9APHY</name>
<dbReference type="InParanoid" id="A0A165I8T8"/>
<sequence length="144" mass="16402">MDRFLAPHSPEAMAHSHLTENWFSWDTEHPSLDETLISGCATYEAFKRYLSGSDLYLLPRSRAELESILKRYAYDTIHNTIAKARSPIERGGYSRTCHLVEKSISKVLDENDNVSFLLDLHKQEMNCVAAEMGTSPPTRSIKIK</sequence>
<keyword evidence="2" id="KW-1185">Reference proteome</keyword>
<dbReference type="EMBL" id="KV427605">
    <property type="protein sequence ID" value="KZT12741.1"/>
    <property type="molecule type" value="Genomic_DNA"/>
</dbReference>
<dbReference type="STRING" id="1314785.A0A165I8T8"/>
<dbReference type="OrthoDB" id="3229989at2759"/>
<evidence type="ECO:0000313" key="2">
    <source>
        <dbReference type="Proteomes" id="UP000076871"/>
    </source>
</evidence>
<proteinExistence type="predicted"/>